<reference evidence="1 2" key="1">
    <citation type="journal article" date="2022" name="DNA Res.">
        <title>Chromosomal-level genome assembly of the orchid tree Bauhinia variegata (Leguminosae; Cercidoideae) supports the allotetraploid origin hypothesis of Bauhinia.</title>
        <authorList>
            <person name="Zhong Y."/>
            <person name="Chen Y."/>
            <person name="Zheng D."/>
            <person name="Pang J."/>
            <person name="Liu Y."/>
            <person name="Luo S."/>
            <person name="Meng S."/>
            <person name="Qian L."/>
            <person name="Wei D."/>
            <person name="Dai S."/>
            <person name="Zhou R."/>
        </authorList>
    </citation>
    <scope>NUCLEOTIDE SEQUENCE [LARGE SCALE GENOMIC DNA]</scope>
    <source>
        <strain evidence="1">BV-YZ2020</strain>
    </source>
</reference>
<name>A0ACB9LTM1_BAUVA</name>
<keyword evidence="2" id="KW-1185">Reference proteome</keyword>
<protein>
    <submittedName>
        <fullName evidence="1">Uncharacterized protein</fullName>
    </submittedName>
</protein>
<organism evidence="1 2">
    <name type="scientific">Bauhinia variegata</name>
    <name type="common">Purple orchid tree</name>
    <name type="synonym">Phanera variegata</name>
    <dbReference type="NCBI Taxonomy" id="167791"/>
    <lineage>
        <taxon>Eukaryota</taxon>
        <taxon>Viridiplantae</taxon>
        <taxon>Streptophyta</taxon>
        <taxon>Embryophyta</taxon>
        <taxon>Tracheophyta</taxon>
        <taxon>Spermatophyta</taxon>
        <taxon>Magnoliopsida</taxon>
        <taxon>eudicotyledons</taxon>
        <taxon>Gunneridae</taxon>
        <taxon>Pentapetalae</taxon>
        <taxon>rosids</taxon>
        <taxon>fabids</taxon>
        <taxon>Fabales</taxon>
        <taxon>Fabaceae</taxon>
        <taxon>Cercidoideae</taxon>
        <taxon>Cercideae</taxon>
        <taxon>Bauhiniinae</taxon>
        <taxon>Bauhinia</taxon>
    </lineage>
</organism>
<evidence type="ECO:0000313" key="1">
    <source>
        <dbReference type="EMBL" id="KAI4314149.1"/>
    </source>
</evidence>
<gene>
    <name evidence="1" type="ORF">L6164_027085</name>
</gene>
<dbReference type="EMBL" id="CM039436">
    <property type="protein sequence ID" value="KAI4314149.1"/>
    <property type="molecule type" value="Genomic_DNA"/>
</dbReference>
<proteinExistence type="predicted"/>
<sequence length="535" mass="58722">MHYYPSAIALLDMELLTVFLFMFANLGFSFPTEPQPQGNREWHMTSDVTEIAGKSYDYIVVGGGTSGCPLAATLSEKFSVLLVERGGSPYGNPSVTDKRYYGFPLIQTDKYTSVAQTFVSEDGVSNVRGRVLGGSTAINGGLYSRASEEFISEAGWDKELVKEAYEWVESKVVFPPVFLSPWQSVAEFSLLEAGILPYNGFSLEHIKGTKVSGSIYDGFGRRHTSADLLDAANPKNLTVLLNATVKSIIFHHKAIRNKTRAHGIRFMQSNGSLDETYEAYIRKPKNSTSRGNVILSAGALGSPQILLLSGIGPKEHLRKLNIPVVLDLKEVGQGMQDNPCIAIFLDTMPQNRLPDPPQVAGIADDFKIVVEAAIIPISTNATRVNIAAKVAFPSSKGTLELSNTDPRVNPIVKFNYLASESDMEECIKMSQLLSRIAKSKSIAFFLGTSRQSKLMSTQDLKQFCRENVRTIYHYHGGCSVGSVVNRQYHVQGIKGLRVVDGSTFSKSPGTNPMATLLMLGRYEGIKILREREAKP</sequence>
<accession>A0ACB9LTM1</accession>
<evidence type="ECO:0000313" key="2">
    <source>
        <dbReference type="Proteomes" id="UP000828941"/>
    </source>
</evidence>
<comment type="caution">
    <text evidence="1">The sequence shown here is derived from an EMBL/GenBank/DDBJ whole genome shotgun (WGS) entry which is preliminary data.</text>
</comment>
<dbReference type="Proteomes" id="UP000828941">
    <property type="component" value="Chromosome 11"/>
</dbReference>